<dbReference type="InterPro" id="IPR002706">
    <property type="entry name" value="Xrcc1_N"/>
</dbReference>
<evidence type="ECO:0000256" key="1">
    <source>
        <dbReference type="SAM" id="MobiDB-lite"/>
    </source>
</evidence>
<name>A0A8B9BA90_9AVES</name>
<organism evidence="3 4">
    <name type="scientific">Anser brachyrhynchus</name>
    <name type="common">Pink-footed goose</name>
    <dbReference type="NCBI Taxonomy" id="132585"/>
    <lineage>
        <taxon>Eukaryota</taxon>
        <taxon>Metazoa</taxon>
        <taxon>Chordata</taxon>
        <taxon>Craniata</taxon>
        <taxon>Vertebrata</taxon>
        <taxon>Euteleostomi</taxon>
        <taxon>Archelosauria</taxon>
        <taxon>Archosauria</taxon>
        <taxon>Dinosauria</taxon>
        <taxon>Saurischia</taxon>
        <taxon>Theropoda</taxon>
        <taxon>Coelurosauria</taxon>
        <taxon>Aves</taxon>
        <taxon>Neognathae</taxon>
        <taxon>Galloanserae</taxon>
        <taxon>Anseriformes</taxon>
        <taxon>Anatidae</taxon>
        <taxon>Anserinae</taxon>
        <taxon>Anser</taxon>
    </lineage>
</organism>
<dbReference type="Proteomes" id="UP000694426">
    <property type="component" value="Unplaced"/>
</dbReference>
<reference evidence="3" key="1">
    <citation type="submission" date="2025-08" db="UniProtKB">
        <authorList>
            <consortium name="Ensembl"/>
        </authorList>
    </citation>
    <scope>IDENTIFICATION</scope>
</reference>
<dbReference type="PANTHER" id="PTHR11370">
    <property type="entry name" value="DNA-REPAIR PROTEIN XRCC1"/>
    <property type="match status" value="1"/>
</dbReference>
<dbReference type="FunFam" id="2.60.120.260:FF:000025">
    <property type="entry name" value="DNA repair protein XRCC1 isoform X1"/>
    <property type="match status" value="1"/>
</dbReference>
<evidence type="ECO:0000259" key="2">
    <source>
        <dbReference type="Pfam" id="PF01834"/>
    </source>
</evidence>
<evidence type="ECO:0000313" key="3">
    <source>
        <dbReference type="Ensembl" id="ENSABRP00000001191.1"/>
    </source>
</evidence>
<keyword evidence="4" id="KW-1185">Reference proteome</keyword>
<dbReference type="SUPFAM" id="SSF49785">
    <property type="entry name" value="Galactose-binding domain-like"/>
    <property type="match status" value="1"/>
</dbReference>
<sequence length="429" mass="45900">MGQWGWGQDGVRARPPQRLSPPPPRCGCRSRPQAPAMAPVRISFVVSFSSQDPRYPVENLLRGDGRRPWLSCPQDRSRQLRAELQLERASAIGYVDVGNCGCAFVQVEVGRSSWPLGQPYVPLVPSVTLMTPAESRTGENRCGVRMFKEADFLALAVGQKWDRLRLTCSQPFCRRGQFGLSFLRLRTPTDPEPDPRPAPEGAELADSPWRCSPAFCRTLSPEPRSSSREEEQLRSRLQQLEPGTASHAWSPARLSRPARMVLSAARSRAMKPRASTGAPGSGPELPAEDRGGPAAPGSTQDAPAPPKRVRRQPGSRQRAHGPAGRALPAATGKPSAGGRPRARGHSEGQARAGGGGGESGGGEEVGLCPICSGCFSVALLPAHASRCGEDDSDSDVEHPSSPGARVPCPICELRFSPAEVQRHASTCGE</sequence>
<dbReference type="Pfam" id="PF01834">
    <property type="entry name" value="XRCC1_N"/>
    <property type="match status" value="1"/>
</dbReference>
<dbReference type="Ensembl" id="ENSABRT00000001762.1">
    <property type="protein sequence ID" value="ENSABRP00000001191.1"/>
    <property type="gene ID" value="ENSABRG00000001238.1"/>
</dbReference>
<reference evidence="3" key="2">
    <citation type="submission" date="2025-09" db="UniProtKB">
        <authorList>
            <consortium name="Ensembl"/>
        </authorList>
    </citation>
    <scope>IDENTIFICATION</scope>
</reference>
<dbReference type="GO" id="GO:0000012">
    <property type="term" value="P:single strand break repair"/>
    <property type="evidence" value="ECO:0007669"/>
    <property type="project" value="InterPro"/>
</dbReference>
<dbReference type="Gene3D" id="2.60.120.260">
    <property type="entry name" value="Galactose-binding domain-like"/>
    <property type="match status" value="1"/>
</dbReference>
<proteinExistence type="predicted"/>
<feature type="compositionally biased region" description="Gly residues" evidence="1">
    <location>
        <begin position="351"/>
        <end position="361"/>
    </location>
</feature>
<dbReference type="GO" id="GO:0003684">
    <property type="term" value="F:damaged DNA binding"/>
    <property type="evidence" value="ECO:0007669"/>
    <property type="project" value="InterPro"/>
</dbReference>
<dbReference type="GeneTree" id="ENSGT00390000004140"/>
<feature type="region of interest" description="Disordered" evidence="1">
    <location>
        <begin position="1"/>
        <end position="33"/>
    </location>
</feature>
<feature type="region of interest" description="Disordered" evidence="1">
    <location>
        <begin position="385"/>
        <end position="408"/>
    </location>
</feature>
<dbReference type="PANTHER" id="PTHR11370:SF4">
    <property type="entry name" value="DNA-REPAIR PROTEIN XRCC1 N-TERMINAL DOMAIN-CONTAINING PROTEIN"/>
    <property type="match status" value="1"/>
</dbReference>
<feature type="compositionally biased region" description="Basic residues" evidence="1">
    <location>
        <begin position="307"/>
        <end position="319"/>
    </location>
</feature>
<dbReference type="GO" id="GO:0005634">
    <property type="term" value="C:nucleus"/>
    <property type="evidence" value="ECO:0007669"/>
    <property type="project" value="InterPro"/>
</dbReference>
<feature type="compositionally biased region" description="Basic and acidic residues" evidence="1">
    <location>
        <begin position="225"/>
        <end position="234"/>
    </location>
</feature>
<dbReference type="GO" id="GO:0006284">
    <property type="term" value="P:base-excision repair"/>
    <property type="evidence" value="ECO:0007669"/>
    <property type="project" value="TreeGrafter"/>
</dbReference>
<gene>
    <name evidence="3" type="primary">XNDC1N</name>
</gene>
<feature type="region of interest" description="Disordered" evidence="1">
    <location>
        <begin position="184"/>
        <end position="361"/>
    </location>
</feature>
<feature type="domain" description="DNA-repair protein Xrcc1 N-terminal" evidence="2">
    <location>
        <begin position="37"/>
        <end position="185"/>
    </location>
</feature>
<dbReference type="InterPro" id="IPR008979">
    <property type="entry name" value="Galactose-bd-like_sf"/>
</dbReference>
<dbReference type="AlphaFoldDB" id="A0A8B9BA90"/>
<feature type="compositionally biased region" description="Basic and acidic residues" evidence="1">
    <location>
        <begin position="187"/>
        <end position="197"/>
    </location>
</feature>
<evidence type="ECO:0000313" key="4">
    <source>
        <dbReference type="Proteomes" id="UP000694426"/>
    </source>
</evidence>
<accession>A0A8B9BA90</accession>
<protein>
    <submittedName>
        <fullName evidence="3">XRCC1 N-terminal domain containing 1, N-terminal like</fullName>
    </submittedName>
</protein>